<dbReference type="InterPro" id="IPR002938">
    <property type="entry name" value="FAD-bd"/>
</dbReference>
<dbReference type="GO" id="GO:0005739">
    <property type="term" value="C:mitochondrion"/>
    <property type="evidence" value="ECO:0007669"/>
    <property type="project" value="TreeGrafter"/>
</dbReference>
<feature type="chain" id="PRO_5012724901" description="FAD-binding domain-containing protein" evidence="4">
    <location>
        <begin position="17"/>
        <end position="405"/>
    </location>
</feature>
<dbReference type="EMBL" id="KV878597">
    <property type="protein sequence ID" value="OJJ53622.1"/>
    <property type="molecule type" value="Genomic_DNA"/>
</dbReference>
<keyword evidence="7" id="KW-1185">Reference proteome</keyword>
<dbReference type="PRINTS" id="PR00420">
    <property type="entry name" value="RNGMNOXGNASE"/>
</dbReference>
<protein>
    <recommendedName>
        <fullName evidence="5">FAD-binding domain-containing protein</fullName>
    </recommendedName>
</protein>
<dbReference type="SUPFAM" id="SSF51905">
    <property type="entry name" value="FAD/NAD(P)-binding domain"/>
    <property type="match status" value="1"/>
</dbReference>
<evidence type="ECO:0000259" key="5">
    <source>
        <dbReference type="Pfam" id="PF01494"/>
    </source>
</evidence>
<evidence type="ECO:0000313" key="6">
    <source>
        <dbReference type="EMBL" id="OJJ53622.1"/>
    </source>
</evidence>
<dbReference type="GO" id="GO:0016491">
    <property type="term" value="F:oxidoreductase activity"/>
    <property type="evidence" value="ECO:0007669"/>
    <property type="project" value="UniProtKB-KW"/>
</dbReference>
<keyword evidence="2" id="KW-0274">FAD</keyword>
<dbReference type="OrthoDB" id="10016252at2759"/>
<dbReference type="RefSeq" id="XP_040697428.1">
    <property type="nucleotide sequence ID" value="XM_040845441.1"/>
</dbReference>
<dbReference type="PANTHER" id="PTHR43876:SF18">
    <property type="entry name" value="PUTATIVE (AFU_ORTHOLOGUE AFUA_3G09540)-RELATED"/>
    <property type="match status" value="1"/>
</dbReference>
<reference evidence="7" key="1">
    <citation type="journal article" date="2017" name="Genome Biol.">
        <title>Comparative genomics reveals high biological diversity and specific adaptations in the industrially and medically important fungal genus Aspergillus.</title>
        <authorList>
            <person name="de Vries R.P."/>
            <person name="Riley R."/>
            <person name="Wiebenga A."/>
            <person name="Aguilar-Osorio G."/>
            <person name="Amillis S."/>
            <person name="Uchima C.A."/>
            <person name="Anderluh G."/>
            <person name="Asadollahi M."/>
            <person name="Askin M."/>
            <person name="Barry K."/>
            <person name="Battaglia E."/>
            <person name="Bayram O."/>
            <person name="Benocci T."/>
            <person name="Braus-Stromeyer S.A."/>
            <person name="Caldana C."/>
            <person name="Canovas D."/>
            <person name="Cerqueira G.C."/>
            <person name="Chen F."/>
            <person name="Chen W."/>
            <person name="Choi C."/>
            <person name="Clum A."/>
            <person name="Dos Santos R.A."/>
            <person name="Damasio A.R."/>
            <person name="Diallinas G."/>
            <person name="Emri T."/>
            <person name="Fekete E."/>
            <person name="Flipphi M."/>
            <person name="Freyberg S."/>
            <person name="Gallo A."/>
            <person name="Gournas C."/>
            <person name="Habgood R."/>
            <person name="Hainaut M."/>
            <person name="Harispe M.L."/>
            <person name="Henrissat B."/>
            <person name="Hilden K.S."/>
            <person name="Hope R."/>
            <person name="Hossain A."/>
            <person name="Karabika E."/>
            <person name="Karaffa L."/>
            <person name="Karanyi Z."/>
            <person name="Krasevec N."/>
            <person name="Kuo A."/>
            <person name="Kusch H."/>
            <person name="LaButti K."/>
            <person name="Lagendijk E.L."/>
            <person name="Lapidus A."/>
            <person name="Levasseur A."/>
            <person name="Lindquist E."/>
            <person name="Lipzen A."/>
            <person name="Logrieco A.F."/>
            <person name="MacCabe A."/>
            <person name="Maekelae M.R."/>
            <person name="Malavazi I."/>
            <person name="Melin P."/>
            <person name="Meyer V."/>
            <person name="Mielnichuk N."/>
            <person name="Miskei M."/>
            <person name="Molnar A.P."/>
            <person name="Mule G."/>
            <person name="Ngan C.Y."/>
            <person name="Orejas M."/>
            <person name="Orosz E."/>
            <person name="Ouedraogo J.P."/>
            <person name="Overkamp K.M."/>
            <person name="Park H.-S."/>
            <person name="Perrone G."/>
            <person name="Piumi F."/>
            <person name="Punt P.J."/>
            <person name="Ram A.F."/>
            <person name="Ramon A."/>
            <person name="Rauscher S."/>
            <person name="Record E."/>
            <person name="Riano-Pachon D.M."/>
            <person name="Robert V."/>
            <person name="Roehrig J."/>
            <person name="Ruller R."/>
            <person name="Salamov A."/>
            <person name="Salih N.S."/>
            <person name="Samson R.A."/>
            <person name="Sandor E."/>
            <person name="Sanguinetti M."/>
            <person name="Schuetze T."/>
            <person name="Sepcic K."/>
            <person name="Shelest E."/>
            <person name="Sherlock G."/>
            <person name="Sophianopoulou V."/>
            <person name="Squina F.M."/>
            <person name="Sun H."/>
            <person name="Susca A."/>
            <person name="Todd R.B."/>
            <person name="Tsang A."/>
            <person name="Unkles S.E."/>
            <person name="van de Wiele N."/>
            <person name="van Rossen-Uffink D."/>
            <person name="Oliveira J.V."/>
            <person name="Vesth T.C."/>
            <person name="Visser J."/>
            <person name="Yu J.-H."/>
            <person name="Zhou M."/>
            <person name="Andersen M.R."/>
            <person name="Archer D.B."/>
            <person name="Baker S.E."/>
            <person name="Benoit I."/>
            <person name="Brakhage A.A."/>
            <person name="Braus G.H."/>
            <person name="Fischer R."/>
            <person name="Frisvad J.C."/>
            <person name="Goldman G.H."/>
            <person name="Houbraken J."/>
            <person name="Oakley B."/>
            <person name="Pocsi I."/>
            <person name="Scazzocchio C."/>
            <person name="Seiboth B."/>
            <person name="vanKuyk P.A."/>
            <person name="Wortman J."/>
            <person name="Dyer P.S."/>
            <person name="Grigoriev I.V."/>
        </authorList>
    </citation>
    <scope>NUCLEOTIDE SEQUENCE [LARGE SCALE GENOMIC DNA]</scope>
    <source>
        <strain evidence="7">CBS 593.65</strain>
    </source>
</reference>
<feature type="signal peptide" evidence="4">
    <location>
        <begin position="1"/>
        <end position="16"/>
    </location>
</feature>
<dbReference type="Gene3D" id="3.30.70.2450">
    <property type="match status" value="1"/>
</dbReference>
<evidence type="ECO:0000256" key="4">
    <source>
        <dbReference type="SAM" id="SignalP"/>
    </source>
</evidence>
<evidence type="ECO:0000256" key="2">
    <source>
        <dbReference type="ARBA" id="ARBA00022827"/>
    </source>
</evidence>
<keyword evidence="1" id="KW-0285">Flavoprotein</keyword>
<dbReference type="InterPro" id="IPR051205">
    <property type="entry name" value="UbiH/COQ6_monooxygenase"/>
</dbReference>
<organism evidence="6 7">
    <name type="scientific">Aspergillus sydowii CBS 593.65</name>
    <dbReference type="NCBI Taxonomy" id="1036612"/>
    <lineage>
        <taxon>Eukaryota</taxon>
        <taxon>Fungi</taxon>
        <taxon>Dikarya</taxon>
        <taxon>Ascomycota</taxon>
        <taxon>Pezizomycotina</taxon>
        <taxon>Eurotiomycetes</taxon>
        <taxon>Eurotiomycetidae</taxon>
        <taxon>Eurotiales</taxon>
        <taxon>Aspergillaceae</taxon>
        <taxon>Aspergillus</taxon>
        <taxon>Aspergillus subgen. Nidulantes</taxon>
    </lineage>
</organism>
<dbReference type="Pfam" id="PF01494">
    <property type="entry name" value="FAD_binding_3"/>
    <property type="match status" value="1"/>
</dbReference>
<dbReference type="Proteomes" id="UP000184356">
    <property type="component" value="Unassembled WGS sequence"/>
</dbReference>
<dbReference type="VEuPathDB" id="FungiDB:ASPSYDRAFT_36553"/>
<dbReference type="AlphaFoldDB" id="A0A1L9T2E8"/>
<name>A0A1L9T2E8_9EURO</name>
<sequence>MKVIIVGAGPCGLLLAALLSKQGVQVEVLEASAELDDQPRACHYSAPAKYELERAGVLGRISEEGFFPRSVCWRKKDGSRIVGLNNEMEPEDSLHRMVALELGRVVQILYDSAIDQENAKVLMGHTVTSIGQDDSSAWVEVMVPSGESSRFSADYIIGCDGANSQIRRSLFGNWEFPGSSWEQQIIASNVYYDFDKYGYDDSNFIVHPQDWHMAARISKNNLWRVTYGDVPGLTKEQYVERLPARYKEILPGQPEPSAYKVTNVGPYRMHQRLAKSLRVGRFLLAGDAAHLCNPFGGLGLTGGIADVGALYDALIGIHKGVADEQILTQYSEDRSNKYRTLVDPLSTANFRRLWEKDPETTIAEDEFFQMAREAEADPGAAKKMLEGLMQLRSDISQFYNAEVKA</sequence>
<dbReference type="GeneID" id="63761514"/>
<evidence type="ECO:0000256" key="3">
    <source>
        <dbReference type="ARBA" id="ARBA00023002"/>
    </source>
</evidence>
<dbReference type="GO" id="GO:0071949">
    <property type="term" value="F:FAD binding"/>
    <property type="evidence" value="ECO:0007669"/>
    <property type="project" value="InterPro"/>
</dbReference>
<keyword evidence="4" id="KW-0732">Signal</keyword>
<feature type="domain" description="FAD-binding" evidence="5">
    <location>
        <begin position="2"/>
        <end position="342"/>
    </location>
</feature>
<gene>
    <name evidence="6" type="ORF">ASPSYDRAFT_36553</name>
</gene>
<evidence type="ECO:0000313" key="7">
    <source>
        <dbReference type="Proteomes" id="UP000184356"/>
    </source>
</evidence>
<evidence type="ECO:0000256" key="1">
    <source>
        <dbReference type="ARBA" id="ARBA00022630"/>
    </source>
</evidence>
<dbReference type="PANTHER" id="PTHR43876">
    <property type="entry name" value="UBIQUINONE BIOSYNTHESIS MONOOXYGENASE COQ6, MITOCHONDRIAL"/>
    <property type="match status" value="1"/>
</dbReference>
<accession>A0A1L9T2E8</accession>
<dbReference type="InterPro" id="IPR036188">
    <property type="entry name" value="FAD/NAD-bd_sf"/>
</dbReference>
<proteinExistence type="predicted"/>
<dbReference type="Gene3D" id="3.50.50.60">
    <property type="entry name" value="FAD/NAD(P)-binding domain"/>
    <property type="match status" value="1"/>
</dbReference>
<keyword evidence="3" id="KW-0560">Oxidoreductase</keyword>
<dbReference type="STRING" id="1036612.A0A1L9T2E8"/>